<evidence type="ECO:0000256" key="3">
    <source>
        <dbReference type="ARBA" id="ARBA00022448"/>
    </source>
</evidence>
<dbReference type="GO" id="GO:0033214">
    <property type="term" value="P:siderophore-iron import into cell"/>
    <property type="evidence" value="ECO:0007669"/>
    <property type="project" value="TreeGrafter"/>
</dbReference>
<evidence type="ECO:0000256" key="5">
    <source>
        <dbReference type="ARBA" id="ARBA00022692"/>
    </source>
</evidence>
<dbReference type="EMBL" id="CP047476">
    <property type="protein sequence ID" value="QIA65357.1"/>
    <property type="molecule type" value="Genomic_DNA"/>
</dbReference>
<dbReference type="CDD" id="cd06550">
    <property type="entry name" value="TM_ABC_iron-siderophores_like"/>
    <property type="match status" value="1"/>
</dbReference>
<protein>
    <submittedName>
        <fullName evidence="9">Iron chelate uptake ABC transporter family permease subunit</fullName>
    </submittedName>
</protein>
<dbReference type="GO" id="GO:0022857">
    <property type="term" value="F:transmembrane transporter activity"/>
    <property type="evidence" value="ECO:0007669"/>
    <property type="project" value="InterPro"/>
</dbReference>
<dbReference type="InterPro" id="IPR000522">
    <property type="entry name" value="ABC_transptr_permease_BtuC"/>
</dbReference>
<gene>
    <name evidence="9" type="ORF">GT360_17615</name>
</gene>
<dbReference type="RefSeq" id="WP_164650257.1">
    <property type="nucleotide sequence ID" value="NZ_CP047476.1"/>
</dbReference>
<evidence type="ECO:0000256" key="6">
    <source>
        <dbReference type="ARBA" id="ARBA00022989"/>
    </source>
</evidence>
<dbReference type="AlphaFoldDB" id="A0A7Z2YFC4"/>
<evidence type="ECO:0000256" key="8">
    <source>
        <dbReference type="SAM" id="Phobius"/>
    </source>
</evidence>
<feature type="transmembrane region" description="Helical" evidence="8">
    <location>
        <begin position="298"/>
        <end position="316"/>
    </location>
</feature>
<reference evidence="9 10" key="1">
    <citation type="submission" date="2020-01" db="EMBL/GenBank/DDBJ databases">
        <title>Whole genome and functional gene identification of agarase of Vibrio HN897.</title>
        <authorList>
            <person name="Liu Y."/>
            <person name="Zhao Z."/>
        </authorList>
    </citation>
    <scope>NUCLEOTIDE SEQUENCE [LARGE SCALE GENOMIC DNA]</scope>
    <source>
        <strain evidence="9 10">HN897</strain>
    </source>
</reference>
<dbReference type="GO" id="GO:0005886">
    <property type="term" value="C:plasma membrane"/>
    <property type="evidence" value="ECO:0007669"/>
    <property type="project" value="UniProtKB-SubCell"/>
</dbReference>
<feature type="transmembrane region" description="Helical" evidence="8">
    <location>
        <begin position="138"/>
        <end position="164"/>
    </location>
</feature>
<comment type="subcellular location">
    <subcellularLocation>
        <location evidence="1">Cell membrane</location>
        <topology evidence="1">Multi-pass membrane protein</topology>
    </subcellularLocation>
</comment>
<evidence type="ECO:0000256" key="7">
    <source>
        <dbReference type="ARBA" id="ARBA00023136"/>
    </source>
</evidence>
<feature type="transmembrane region" description="Helical" evidence="8">
    <location>
        <begin position="80"/>
        <end position="104"/>
    </location>
</feature>
<feature type="transmembrane region" description="Helical" evidence="8">
    <location>
        <begin position="47"/>
        <end position="68"/>
    </location>
</feature>
<comment type="similarity">
    <text evidence="2">Belongs to the binding-protein-dependent transport system permease family. FecCD subfamily.</text>
</comment>
<feature type="transmembrane region" description="Helical" evidence="8">
    <location>
        <begin position="184"/>
        <end position="206"/>
    </location>
</feature>
<accession>A0A7Z2YFC4</accession>
<dbReference type="KEGG" id="vas:GT360_17615"/>
<evidence type="ECO:0000313" key="10">
    <source>
        <dbReference type="Proteomes" id="UP000464262"/>
    </source>
</evidence>
<keyword evidence="10" id="KW-1185">Reference proteome</keyword>
<dbReference type="InterPro" id="IPR037294">
    <property type="entry name" value="ABC_BtuC-like"/>
</dbReference>
<keyword evidence="7 8" id="KW-0472">Membrane</keyword>
<evidence type="ECO:0000256" key="4">
    <source>
        <dbReference type="ARBA" id="ARBA00022475"/>
    </source>
</evidence>
<feature type="transmembrane region" description="Helical" evidence="8">
    <location>
        <begin position="110"/>
        <end position="131"/>
    </location>
</feature>
<evidence type="ECO:0000256" key="2">
    <source>
        <dbReference type="ARBA" id="ARBA00007935"/>
    </source>
</evidence>
<dbReference type="Pfam" id="PF01032">
    <property type="entry name" value="FecCD"/>
    <property type="match status" value="1"/>
</dbReference>
<sequence length="320" mass="34028">MINRRSLFIVAFAALAPFAYILASEELTDAGIAFVLNGTYHPFWSLTLPRILLASMAGFMLASSGFMLQTTLNNPLADSGILGVNAGASLGAVCALLLPSWFGWSIQGDHALISFAMIGGLVASIPILFVSRLSSSSVTLLTGVAVSAILSAVSSALIFTIGQARTDLALQWMAGGLYGRGWEQVSYLAPWALFALLFNLLAYVPLKWARYDDSTLRGVGINGSHVRLLILLGTAFITAPAISAVGPIGFVGLVIPHMARLISRSHPAQTQMITMILGSAFLILSDFLAQTLLFPKEIPAGVITALFGVPFFLILLRKNT</sequence>
<keyword evidence="3" id="KW-0813">Transport</keyword>
<evidence type="ECO:0000313" key="9">
    <source>
        <dbReference type="EMBL" id="QIA65357.1"/>
    </source>
</evidence>
<organism evidence="9 10">
    <name type="scientific">Vibrio astriarenae</name>
    <dbReference type="NCBI Taxonomy" id="1481923"/>
    <lineage>
        <taxon>Bacteria</taxon>
        <taxon>Pseudomonadati</taxon>
        <taxon>Pseudomonadota</taxon>
        <taxon>Gammaproteobacteria</taxon>
        <taxon>Vibrionales</taxon>
        <taxon>Vibrionaceae</taxon>
        <taxon>Vibrio</taxon>
    </lineage>
</organism>
<dbReference type="PANTHER" id="PTHR30472">
    <property type="entry name" value="FERRIC ENTEROBACTIN TRANSPORT SYSTEM PERMEASE PROTEIN"/>
    <property type="match status" value="1"/>
</dbReference>
<dbReference type="Proteomes" id="UP000464262">
    <property type="component" value="Chromosome 2"/>
</dbReference>
<proteinExistence type="inferred from homology"/>
<keyword evidence="6 8" id="KW-1133">Transmembrane helix</keyword>
<keyword evidence="4" id="KW-1003">Cell membrane</keyword>
<keyword evidence="5 8" id="KW-0812">Transmembrane</keyword>
<evidence type="ECO:0000256" key="1">
    <source>
        <dbReference type="ARBA" id="ARBA00004651"/>
    </source>
</evidence>
<dbReference type="SUPFAM" id="SSF81345">
    <property type="entry name" value="ABC transporter involved in vitamin B12 uptake, BtuC"/>
    <property type="match status" value="1"/>
</dbReference>
<dbReference type="Gene3D" id="1.10.3470.10">
    <property type="entry name" value="ABC transporter involved in vitamin B12 uptake, BtuC"/>
    <property type="match status" value="1"/>
</dbReference>
<dbReference type="PANTHER" id="PTHR30472:SF25">
    <property type="entry name" value="ABC TRANSPORTER PERMEASE PROTEIN MJ0876-RELATED"/>
    <property type="match status" value="1"/>
</dbReference>
<name>A0A7Z2YFC4_9VIBR</name>